<dbReference type="SMART" id="SM00181">
    <property type="entry name" value="EGF"/>
    <property type="match status" value="5"/>
</dbReference>
<dbReference type="SUPFAM" id="SSF57196">
    <property type="entry name" value="EGF/Laminin"/>
    <property type="match status" value="1"/>
</dbReference>
<comment type="caution">
    <text evidence="7">Lacks conserved residue(s) required for the propagation of feature annotation.</text>
</comment>
<dbReference type="FunCoup" id="D6WWY5">
    <property type="interactions" value="1"/>
</dbReference>
<name>D6WWY5_TRICA</name>
<dbReference type="GO" id="GO:0005102">
    <property type="term" value="F:signaling receptor binding"/>
    <property type="evidence" value="ECO:0000318"/>
    <property type="project" value="GO_Central"/>
</dbReference>
<dbReference type="PROSITE" id="PS00010">
    <property type="entry name" value="ASX_HYDROXYL"/>
    <property type="match status" value="1"/>
</dbReference>
<evidence type="ECO:0000256" key="1">
    <source>
        <dbReference type="ARBA" id="ARBA00022536"/>
    </source>
</evidence>
<keyword evidence="3" id="KW-0677">Repeat</keyword>
<dbReference type="PROSITE" id="PS50026">
    <property type="entry name" value="EGF_3"/>
    <property type="match status" value="4"/>
</dbReference>
<gene>
    <name evidence="12" type="primary">AUGUSTUS-3.0.2_05670</name>
    <name evidence="12" type="ORF">TcasGA2_TC005670</name>
</gene>
<feature type="disulfide bond" evidence="7">
    <location>
        <begin position="286"/>
        <end position="296"/>
    </location>
</feature>
<dbReference type="InterPro" id="IPR011489">
    <property type="entry name" value="EMI_domain"/>
</dbReference>
<dbReference type="EMBL" id="KQ971361">
    <property type="protein sequence ID" value="EFA08074.2"/>
    <property type="molecule type" value="Genomic_DNA"/>
</dbReference>
<keyword evidence="4" id="KW-0106">Calcium</keyword>
<feature type="disulfide bond" evidence="7">
    <location>
        <begin position="268"/>
        <end position="277"/>
    </location>
</feature>
<feature type="signal peptide" evidence="9">
    <location>
        <begin position="1"/>
        <end position="19"/>
    </location>
</feature>
<feature type="domain" description="EGF-like" evidence="10">
    <location>
        <begin position="282"/>
        <end position="314"/>
    </location>
</feature>
<dbReference type="InterPro" id="IPR009030">
    <property type="entry name" value="Growth_fac_rcpt_cys_sf"/>
</dbReference>
<dbReference type="InParanoid" id="D6WWY5"/>
<feature type="chain" id="PRO_5007310828" evidence="9">
    <location>
        <begin position="20"/>
        <end position="480"/>
    </location>
</feature>
<dbReference type="Pfam" id="PF00008">
    <property type="entry name" value="EGF"/>
    <property type="match status" value="1"/>
</dbReference>
<dbReference type="PROSITE" id="PS00022">
    <property type="entry name" value="EGF_1"/>
    <property type="match status" value="3"/>
</dbReference>
<dbReference type="eggNOG" id="KOG1217">
    <property type="taxonomic scope" value="Eukaryota"/>
</dbReference>
<dbReference type="FunFam" id="2.10.25.10:FF:000010">
    <property type="entry name" value="Pro-epidermal growth factor"/>
    <property type="match status" value="1"/>
</dbReference>
<dbReference type="GO" id="GO:0005509">
    <property type="term" value="F:calcium ion binding"/>
    <property type="evidence" value="ECO:0007669"/>
    <property type="project" value="InterPro"/>
</dbReference>
<keyword evidence="1 7" id="KW-0245">EGF-like domain</keyword>
<dbReference type="InterPro" id="IPR013111">
    <property type="entry name" value="EGF_extracell"/>
</dbReference>
<dbReference type="OMA" id="NCAATAC"/>
<dbReference type="SUPFAM" id="SSF57184">
    <property type="entry name" value="Growth factor receptor domain"/>
    <property type="match status" value="1"/>
</dbReference>
<evidence type="ECO:0000313" key="12">
    <source>
        <dbReference type="EMBL" id="EFA08074.2"/>
    </source>
</evidence>
<dbReference type="Gene3D" id="2.10.25.10">
    <property type="entry name" value="Laminin"/>
    <property type="match status" value="4"/>
</dbReference>
<reference evidence="12 13" key="2">
    <citation type="journal article" date="2010" name="Nucleic Acids Res.">
        <title>BeetleBase in 2010: revisions to provide comprehensive genomic information for Tribolium castaneum.</title>
        <authorList>
            <person name="Kim H.S."/>
            <person name="Murphy T."/>
            <person name="Xia J."/>
            <person name="Caragea D."/>
            <person name="Park Y."/>
            <person name="Beeman R.W."/>
            <person name="Lorenzen M.D."/>
            <person name="Butcher S."/>
            <person name="Manak J.R."/>
            <person name="Brown S.J."/>
        </authorList>
    </citation>
    <scope>GENOME REANNOTATION</scope>
    <source>
        <strain evidence="12 13">Georgia GA2</strain>
    </source>
</reference>
<feature type="disulfide bond" evidence="7">
    <location>
        <begin position="153"/>
        <end position="163"/>
    </location>
</feature>
<dbReference type="InterPro" id="IPR050969">
    <property type="entry name" value="Dev_Signal_Modulators"/>
</dbReference>
<feature type="disulfide bond" evidence="7">
    <location>
        <begin position="171"/>
        <end position="180"/>
    </location>
</feature>
<dbReference type="PROSITE" id="PS01187">
    <property type="entry name" value="EGF_CA"/>
    <property type="match status" value="1"/>
</dbReference>
<dbReference type="Pfam" id="PF07974">
    <property type="entry name" value="EGF_2"/>
    <property type="match status" value="2"/>
</dbReference>
<dbReference type="Pfam" id="PF07645">
    <property type="entry name" value="EGF_CA"/>
    <property type="match status" value="1"/>
</dbReference>
<dbReference type="AlphaFoldDB" id="D6WWY5"/>
<feature type="region of interest" description="Disordered" evidence="8">
    <location>
        <begin position="448"/>
        <end position="480"/>
    </location>
</feature>
<evidence type="ECO:0000259" key="10">
    <source>
        <dbReference type="PROSITE" id="PS50026"/>
    </source>
</evidence>
<evidence type="ECO:0000256" key="9">
    <source>
        <dbReference type="SAM" id="SignalP"/>
    </source>
</evidence>
<reference evidence="12 13" key="1">
    <citation type="journal article" date="2008" name="Nature">
        <title>The genome of the model beetle and pest Tribolium castaneum.</title>
        <authorList>
            <consortium name="Tribolium Genome Sequencing Consortium"/>
            <person name="Richards S."/>
            <person name="Gibbs R.A."/>
            <person name="Weinstock G.M."/>
            <person name="Brown S.J."/>
            <person name="Denell R."/>
            <person name="Beeman R.W."/>
            <person name="Gibbs R."/>
            <person name="Beeman R.W."/>
            <person name="Brown S.J."/>
            <person name="Bucher G."/>
            <person name="Friedrich M."/>
            <person name="Grimmelikhuijzen C.J."/>
            <person name="Klingler M."/>
            <person name="Lorenzen M."/>
            <person name="Richards S."/>
            <person name="Roth S."/>
            <person name="Schroder R."/>
            <person name="Tautz D."/>
            <person name="Zdobnov E.M."/>
            <person name="Muzny D."/>
            <person name="Gibbs R.A."/>
            <person name="Weinstock G.M."/>
            <person name="Attaway T."/>
            <person name="Bell S."/>
            <person name="Buhay C.J."/>
            <person name="Chandrabose M.N."/>
            <person name="Chavez D."/>
            <person name="Clerk-Blankenburg K.P."/>
            <person name="Cree A."/>
            <person name="Dao M."/>
            <person name="Davis C."/>
            <person name="Chacko J."/>
            <person name="Dinh H."/>
            <person name="Dugan-Rocha S."/>
            <person name="Fowler G."/>
            <person name="Garner T.T."/>
            <person name="Garnes J."/>
            <person name="Gnirke A."/>
            <person name="Hawes A."/>
            <person name="Hernandez J."/>
            <person name="Hines S."/>
            <person name="Holder M."/>
            <person name="Hume J."/>
            <person name="Jhangiani S.N."/>
            <person name="Joshi V."/>
            <person name="Khan Z.M."/>
            <person name="Jackson L."/>
            <person name="Kovar C."/>
            <person name="Kowis A."/>
            <person name="Lee S."/>
            <person name="Lewis L.R."/>
            <person name="Margolis J."/>
            <person name="Morgan M."/>
            <person name="Nazareth L.V."/>
            <person name="Nguyen N."/>
            <person name="Okwuonu G."/>
            <person name="Parker D."/>
            <person name="Richards S."/>
            <person name="Ruiz S.J."/>
            <person name="Santibanez J."/>
            <person name="Savard J."/>
            <person name="Scherer S.E."/>
            <person name="Schneider B."/>
            <person name="Sodergren E."/>
            <person name="Tautz D."/>
            <person name="Vattahil S."/>
            <person name="Villasana D."/>
            <person name="White C.S."/>
            <person name="Wright R."/>
            <person name="Park Y."/>
            <person name="Beeman R.W."/>
            <person name="Lord J."/>
            <person name="Oppert B."/>
            <person name="Lorenzen M."/>
            <person name="Brown S."/>
            <person name="Wang L."/>
            <person name="Savard J."/>
            <person name="Tautz D."/>
            <person name="Richards S."/>
            <person name="Weinstock G."/>
            <person name="Gibbs R.A."/>
            <person name="Liu Y."/>
            <person name="Worley K."/>
            <person name="Weinstock G."/>
            <person name="Elsik C.G."/>
            <person name="Reese J.T."/>
            <person name="Elhaik E."/>
            <person name="Landan G."/>
            <person name="Graur D."/>
            <person name="Arensburger P."/>
            <person name="Atkinson P."/>
            <person name="Beeman R.W."/>
            <person name="Beidler J."/>
            <person name="Brown S.J."/>
            <person name="Demuth J.P."/>
            <person name="Drury D.W."/>
            <person name="Du Y.Z."/>
            <person name="Fujiwara H."/>
            <person name="Lorenzen M."/>
            <person name="Maselli V."/>
            <person name="Osanai M."/>
            <person name="Park Y."/>
            <person name="Robertson H.M."/>
            <person name="Tu Z."/>
            <person name="Wang J.J."/>
            <person name="Wang S."/>
            <person name="Richards S."/>
            <person name="Song H."/>
            <person name="Zhang L."/>
            <person name="Sodergren E."/>
            <person name="Werner D."/>
            <person name="Stanke M."/>
            <person name="Morgenstern B."/>
            <person name="Solovyev V."/>
            <person name="Kosarev P."/>
            <person name="Brown G."/>
            <person name="Chen H.C."/>
            <person name="Ermolaeva O."/>
            <person name="Hlavina W."/>
            <person name="Kapustin Y."/>
            <person name="Kiryutin B."/>
            <person name="Kitts P."/>
            <person name="Maglott D."/>
            <person name="Pruitt K."/>
            <person name="Sapojnikov V."/>
            <person name="Souvorov A."/>
            <person name="Mackey A.J."/>
            <person name="Waterhouse R.M."/>
            <person name="Wyder S."/>
            <person name="Zdobnov E.M."/>
            <person name="Zdobnov E.M."/>
            <person name="Wyder S."/>
            <person name="Kriventseva E.V."/>
            <person name="Kadowaki T."/>
            <person name="Bork P."/>
            <person name="Aranda M."/>
            <person name="Bao R."/>
            <person name="Beermann A."/>
            <person name="Berns N."/>
            <person name="Bolognesi R."/>
            <person name="Bonneton F."/>
            <person name="Bopp D."/>
            <person name="Brown S.J."/>
            <person name="Bucher G."/>
            <person name="Butts T."/>
            <person name="Chaumot A."/>
            <person name="Denell R.E."/>
            <person name="Ferrier D.E."/>
            <person name="Friedrich M."/>
            <person name="Gordon C.M."/>
            <person name="Jindra M."/>
            <person name="Klingler M."/>
            <person name="Lan Q."/>
            <person name="Lattorff H.M."/>
            <person name="Laudet V."/>
            <person name="von Levetsow C."/>
            <person name="Liu Z."/>
            <person name="Lutz R."/>
            <person name="Lynch J.A."/>
            <person name="da Fonseca R.N."/>
            <person name="Posnien N."/>
            <person name="Reuter R."/>
            <person name="Roth S."/>
            <person name="Savard J."/>
            <person name="Schinko J.B."/>
            <person name="Schmitt C."/>
            <person name="Schoppmeier M."/>
            <person name="Schroder R."/>
            <person name="Shippy T.D."/>
            <person name="Simonnet F."/>
            <person name="Marques-Souza H."/>
            <person name="Tautz D."/>
            <person name="Tomoyasu Y."/>
            <person name="Trauner J."/>
            <person name="Van der Zee M."/>
            <person name="Vervoort M."/>
            <person name="Wittkopp N."/>
            <person name="Wimmer E.A."/>
            <person name="Yang X."/>
            <person name="Jones A.K."/>
            <person name="Sattelle D.B."/>
            <person name="Ebert P.R."/>
            <person name="Nelson D."/>
            <person name="Scott J.G."/>
            <person name="Beeman R.W."/>
            <person name="Muthukrishnan S."/>
            <person name="Kramer K.J."/>
            <person name="Arakane Y."/>
            <person name="Beeman R.W."/>
            <person name="Zhu Q."/>
            <person name="Hogenkamp D."/>
            <person name="Dixit R."/>
            <person name="Oppert B."/>
            <person name="Jiang H."/>
            <person name="Zou Z."/>
            <person name="Marshall J."/>
            <person name="Elpidina E."/>
            <person name="Vinokurov K."/>
            <person name="Oppert C."/>
            <person name="Zou Z."/>
            <person name="Evans J."/>
            <person name="Lu Z."/>
            <person name="Zhao P."/>
            <person name="Sumathipala N."/>
            <person name="Altincicek B."/>
            <person name="Vilcinskas A."/>
            <person name="Williams M."/>
            <person name="Hultmark D."/>
            <person name="Hetru C."/>
            <person name="Jiang H."/>
            <person name="Grimmelikhuijzen C.J."/>
            <person name="Hauser F."/>
            <person name="Cazzamali G."/>
            <person name="Williamson M."/>
            <person name="Park Y."/>
            <person name="Li B."/>
            <person name="Tanaka Y."/>
            <person name="Predel R."/>
            <person name="Neupert S."/>
            <person name="Schachtner J."/>
            <person name="Verleyen P."/>
            <person name="Raible F."/>
            <person name="Bork P."/>
            <person name="Friedrich M."/>
            <person name="Walden K.K."/>
            <person name="Robertson H.M."/>
            <person name="Angeli S."/>
            <person name="Foret S."/>
            <person name="Bucher G."/>
            <person name="Schuetz S."/>
            <person name="Maleszka R."/>
            <person name="Wimmer E.A."/>
            <person name="Beeman R.W."/>
            <person name="Lorenzen M."/>
            <person name="Tomoyasu Y."/>
            <person name="Miller S.C."/>
            <person name="Grossmann D."/>
            <person name="Bucher G."/>
        </authorList>
    </citation>
    <scope>NUCLEOTIDE SEQUENCE [LARGE SCALE GENOMIC DNA]</scope>
    <source>
        <strain evidence="12 13">Georgia GA2</strain>
    </source>
</reference>
<keyword evidence="2 9" id="KW-0732">Signal</keyword>
<evidence type="ECO:0000256" key="6">
    <source>
        <dbReference type="ARBA" id="ARBA00023157"/>
    </source>
</evidence>
<dbReference type="OrthoDB" id="6516201at2759"/>
<dbReference type="InterPro" id="IPR000742">
    <property type="entry name" value="EGF"/>
</dbReference>
<evidence type="ECO:0000313" key="13">
    <source>
        <dbReference type="Proteomes" id="UP000007266"/>
    </source>
</evidence>
<dbReference type="GO" id="GO:0009986">
    <property type="term" value="C:cell surface"/>
    <property type="evidence" value="ECO:0000318"/>
    <property type="project" value="GO_Central"/>
</dbReference>
<dbReference type="PROSITE" id="PS01186">
    <property type="entry name" value="EGF_2"/>
    <property type="match status" value="3"/>
</dbReference>
<keyword evidence="5" id="KW-0175">Coiled coil</keyword>
<evidence type="ECO:0000256" key="8">
    <source>
        <dbReference type="SAM" id="MobiDB-lite"/>
    </source>
</evidence>
<feature type="domain" description="EGF-like" evidence="10">
    <location>
        <begin position="149"/>
        <end position="181"/>
    </location>
</feature>
<sequence length="480" mass="53479">MQLCLILLVSSVLIIASEARHFYPYSTHPPLYHPVATTPRPHHQRNINDVTVVDEKTGIRYNPYSKHHPGRHVCANQRNVSYPIRTKRVFAKPTYKKYMVRCGTQWCEGVRLVYEKYHREVVTDANHTLVDYTCCPGWTQVNYKSHGCNKPVCSQPCTNGGKCVRPNVCMCPPGYDGTYCETKTTVYSPDGSCPNGQTVCLCQTLGPSYCPHHWFCSNLCPAHVCIPCPQSQCTCPCPSKHNGLQDDDRPVCPVCLNGGTCRPPGCVCPPGFTGIQCENAQIQTDCSLPCKNGGTCKTKSVCICPPGFSGKLCDKDVDECKQKPCDQICYNTPGSYRCECKESFVLQRDGQTCRKENDDDTALEAKDLDTQQKLDKMDKRLQMLEKMVKEKSKNEVTKQDLKSIYGNIDRMSSDIGSIACKLRRLESCNQDKTPPKSCIDLVENTIHSNTKPPSPADEASCDCEKPQEHPPGCKCMSSSV</sequence>
<dbReference type="HOGENOM" id="CLU_613007_0_0_1"/>
<proteinExistence type="predicted"/>
<feature type="domain" description="EMI" evidence="11">
    <location>
        <begin position="70"/>
        <end position="150"/>
    </location>
</feature>
<evidence type="ECO:0000256" key="4">
    <source>
        <dbReference type="ARBA" id="ARBA00022837"/>
    </source>
</evidence>
<dbReference type="InterPro" id="IPR000152">
    <property type="entry name" value="EGF-type_Asp/Asn_hydroxyl_site"/>
</dbReference>
<feature type="domain" description="EGF-like" evidence="10">
    <location>
        <begin position="316"/>
        <end position="354"/>
    </location>
</feature>
<dbReference type="Proteomes" id="UP000007266">
    <property type="component" value="Linkage group 8"/>
</dbReference>
<accession>D6WWY5</accession>
<dbReference type="KEGG" id="tca:103314047"/>
<feature type="domain" description="EGF-like" evidence="10">
    <location>
        <begin position="248"/>
        <end position="278"/>
    </location>
</feature>
<dbReference type="InterPro" id="IPR049883">
    <property type="entry name" value="NOTCH1_EGF-like"/>
</dbReference>
<protein>
    <submittedName>
        <fullName evidence="12">Neurogenic locus protein delta-like Protein</fullName>
    </submittedName>
</protein>
<keyword evidence="6 7" id="KW-1015">Disulfide bond</keyword>
<evidence type="ECO:0000259" key="11">
    <source>
        <dbReference type="PROSITE" id="PS51041"/>
    </source>
</evidence>
<evidence type="ECO:0000256" key="7">
    <source>
        <dbReference type="PROSITE-ProRule" id="PRU00076"/>
    </source>
</evidence>
<dbReference type="PROSITE" id="PS51041">
    <property type="entry name" value="EMI"/>
    <property type="match status" value="1"/>
</dbReference>
<feature type="disulfide bond" evidence="7">
    <location>
        <begin position="304"/>
        <end position="313"/>
    </location>
</feature>
<dbReference type="GO" id="GO:0005576">
    <property type="term" value="C:extracellular region"/>
    <property type="evidence" value="ECO:0000318"/>
    <property type="project" value="GO_Central"/>
</dbReference>
<keyword evidence="13" id="KW-1185">Reference proteome</keyword>
<evidence type="ECO:0000256" key="5">
    <source>
        <dbReference type="ARBA" id="ARBA00023054"/>
    </source>
</evidence>
<dbReference type="PANTHER" id="PTHR14949">
    <property type="entry name" value="EGF-LIKE-DOMAIN, MULTIPLE 7, 8"/>
    <property type="match status" value="1"/>
</dbReference>
<evidence type="ECO:0000256" key="3">
    <source>
        <dbReference type="ARBA" id="ARBA00022737"/>
    </source>
</evidence>
<dbReference type="SMART" id="SM00179">
    <property type="entry name" value="EGF_CA"/>
    <property type="match status" value="2"/>
</dbReference>
<dbReference type="FunFam" id="2.10.25.10:FF:001516">
    <property type="entry name" value="Neurogenic locus protein delta-like Protein"/>
    <property type="match status" value="1"/>
</dbReference>
<evidence type="ECO:0000256" key="2">
    <source>
        <dbReference type="ARBA" id="ARBA00022729"/>
    </source>
</evidence>
<dbReference type="InterPro" id="IPR018097">
    <property type="entry name" value="EGF_Ca-bd_CS"/>
</dbReference>
<dbReference type="STRING" id="7070.D6WWY5"/>
<dbReference type="InterPro" id="IPR001881">
    <property type="entry name" value="EGF-like_Ca-bd_dom"/>
</dbReference>
<organism evidence="12 13">
    <name type="scientific">Tribolium castaneum</name>
    <name type="common">Red flour beetle</name>
    <dbReference type="NCBI Taxonomy" id="7070"/>
    <lineage>
        <taxon>Eukaryota</taxon>
        <taxon>Metazoa</taxon>
        <taxon>Ecdysozoa</taxon>
        <taxon>Arthropoda</taxon>
        <taxon>Hexapoda</taxon>
        <taxon>Insecta</taxon>
        <taxon>Pterygota</taxon>
        <taxon>Neoptera</taxon>
        <taxon>Endopterygota</taxon>
        <taxon>Coleoptera</taxon>
        <taxon>Polyphaga</taxon>
        <taxon>Cucujiformia</taxon>
        <taxon>Tenebrionidae</taxon>
        <taxon>Tenebrionidae incertae sedis</taxon>
        <taxon>Tribolium</taxon>
    </lineage>
</organism>
<dbReference type="PANTHER" id="PTHR14949:SF54">
    <property type="entry name" value="VWFD DOMAIN-CONTAINING PROTEIN"/>
    <property type="match status" value="1"/>
</dbReference>